<name>A0A0B1ZH53_9SPHN</name>
<evidence type="ECO:0000256" key="5">
    <source>
        <dbReference type="RuleBase" id="RU361161"/>
    </source>
</evidence>
<dbReference type="GO" id="GO:0004553">
    <property type="term" value="F:hydrolase activity, hydrolyzing O-glycosyl compounds"/>
    <property type="evidence" value="ECO:0007669"/>
    <property type="project" value="InterPro"/>
</dbReference>
<dbReference type="InterPro" id="IPR001764">
    <property type="entry name" value="Glyco_hydro_3_N"/>
</dbReference>
<dbReference type="InterPro" id="IPR036881">
    <property type="entry name" value="Glyco_hydro_3_C_sf"/>
</dbReference>
<dbReference type="Gene3D" id="3.40.50.1700">
    <property type="entry name" value="Glycoside hydrolase family 3 C-terminal domain"/>
    <property type="match status" value="1"/>
</dbReference>
<evidence type="ECO:0000313" key="9">
    <source>
        <dbReference type="Proteomes" id="UP000031057"/>
    </source>
</evidence>
<dbReference type="InterPro" id="IPR050288">
    <property type="entry name" value="Cellulose_deg_GH3"/>
</dbReference>
<keyword evidence="4 5" id="KW-0326">Glycosidase</keyword>
<dbReference type="OrthoDB" id="9781691at2"/>
<keyword evidence="2 5" id="KW-0378">Hydrolase</keyword>
<dbReference type="AlphaFoldDB" id="A0A0B1ZH53"/>
<comment type="caution">
    <text evidence="8">The sequence shown here is derived from an EMBL/GenBank/DDBJ whole genome shotgun (WGS) entry which is preliminary data.</text>
</comment>
<dbReference type="InterPro" id="IPR013783">
    <property type="entry name" value="Ig-like_fold"/>
</dbReference>
<dbReference type="InterPro" id="IPR019800">
    <property type="entry name" value="Glyco_hydro_3_AS"/>
</dbReference>
<dbReference type="PANTHER" id="PTHR42715:SF10">
    <property type="entry name" value="BETA-GLUCOSIDASE"/>
    <property type="match status" value="1"/>
</dbReference>
<gene>
    <name evidence="8" type="ORF">LK12_18205</name>
</gene>
<evidence type="ECO:0000256" key="4">
    <source>
        <dbReference type="ARBA" id="ARBA00023295"/>
    </source>
</evidence>
<evidence type="ECO:0000313" key="8">
    <source>
        <dbReference type="EMBL" id="KHK89847.1"/>
    </source>
</evidence>
<evidence type="ECO:0000256" key="2">
    <source>
        <dbReference type="ARBA" id="ARBA00022801"/>
    </source>
</evidence>
<protein>
    <submittedName>
        <fullName evidence="8">Beta-glucosidase</fullName>
    </submittedName>
</protein>
<evidence type="ECO:0000256" key="6">
    <source>
        <dbReference type="SAM" id="SignalP"/>
    </source>
</evidence>
<dbReference type="Gene3D" id="2.60.40.10">
    <property type="entry name" value="Immunoglobulins"/>
    <property type="match status" value="1"/>
</dbReference>
<evidence type="ECO:0000256" key="3">
    <source>
        <dbReference type="ARBA" id="ARBA00023277"/>
    </source>
</evidence>
<organism evidence="8 9">
    <name type="scientific">Novosphingobium malaysiense</name>
    <dbReference type="NCBI Taxonomy" id="1348853"/>
    <lineage>
        <taxon>Bacteria</taxon>
        <taxon>Pseudomonadati</taxon>
        <taxon>Pseudomonadota</taxon>
        <taxon>Alphaproteobacteria</taxon>
        <taxon>Sphingomonadales</taxon>
        <taxon>Sphingomonadaceae</taxon>
        <taxon>Novosphingobium</taxon>
    </lineage>
</organism>
<dbReference type="Pfam" id="PF01915">
    <property type="entry name" value="Glyco_hydro_3_C"/>
    <property type="match status" value="1"/>
</dbReference>
<reference evidence="8 9" key="1">
    <citation type="submission" date="2014-10" db="EMBL/GenBank/DDBJ databases">
        <title>Genome sequence of Novosphingobium malaysiense MUSC 273(T).</title>
        <authorList>
            <person name="Lee L.-H."/>
        </authorList>
    </citation>
    <scope>NUCLEOTIDE SEQUENCE [LARGE SCALE GENOMIC DNA]</scope>
    <source>
        <strain evidence="8 9">MUSC 273</strain>
    </source>
</reference>
<dbReference type="SUPFAM" id="SSF51445">
    <property type="entry name" value="(Trans)glycosidases"/>
    <property type="match status" value="1"/>
</dbReference>
<dbReference type="SUPFAM" id="SSF52279">
    <property type="entry name" value="Beta-D-glucan exohydrolase, C-terminal domain"/>
    <property type="match status" value="1"/>
</dbReference>
<dbReference type="PROSITE" id="PS00775">
    <property type="entry name" value="GLYCOSYL_HYDROL_F3"/>
    <property type="match status" value="1"/>
</dbReference>
<dbReference type="GO" id="GO:0005975">
    <property type="term" value="P:carbohydrate metabolic process"/>
    <property type="evidence" value="ECO:0007669"/>
    <property type="project" value="InterPro"/>
</dbReference>
<evidence type="ECO:0000259" key="7">
    <source>
        <dbReference type="SMART" id="SM01217"/>
    </source>
</evidence>
<keyword evidence="3" id="KW-0119">Carbohydrate metabolism</keyword>
<dbReference type="SMART" id="SM01217">
    <property type="entry name" value="Fn3_like"/>
    <property type="match status" value="1"/>
</dbReference>
<dbReference type="Gene3D" id="3.20.20.300">
    <property type="entry name" value="Glycoside hydrolase, family 3, N-terminal domain"/>
    <property type="match status" value="1"/>
</dbReference>
<accession>A0A0B1ZH53</accession>
<dbReference type="InterPro" id="IPR002772">
    <property type="entry name" value="Glyco_hydro_3_C"/>
</dbReference>
<dbReference type="Pfam" id="PF00933">
    <property type="entry name" value="Glyco_hydro_3"/>
    <property type="match status" value="1"/>
</dbReference>
<dbReference type="InterPro" id="IPR036962">
    <property type="entry name" value="Glyco_hydro_3_N_sf"/>
</dbReference>
<keyword evidence="6" id="KW-0732">Signal</keyword>
<dbReference type="PANTHER" id="PTHR42715">
    <property type="entry name" value="BETA-GLUCOSIDASE"/>
    <property type="match status" value="1"/>
</dbReference>
<feature type="signal peptide" evidence="6">
    <location>
        <begin position="1"/>
        <end position="25"/>
    </location>
</feature>
<dbReference type="PRINTS" id="PR00133">
    <property type="entry name" value="GLHYDRLASE3"/>
</dbReference>
<comment type="similarity">
    <text evidence="1 5">Belongs to the glycosyl hydrolase 3 family.</text>
</comment>
<dbReference type="STRING" id="1348853.LK12_18205"/>
<keyword evidence="9" id="KW-1185">Reference proteome</keyword>
<evidence type="ECO:0000256" key="1">
    <source>
        <dbReference type="ARBA" id="ARBA00005336"/>
    </source>
</evidence>
<dbReference type="Pfam" id="PF14310">
    <property type="entry name" value="Fn3-like"/>
    <property type="match status" value="1"/>
</dbReference>
<dbReference type="EMBL" id="JTDI01000006">
    <property type="protein sequence ID" value="KHK89847.1"/>
    <property type="molecule type" value="Genomic_DNA"/>
</dbReference>
<sequence length="741" mass="78675">MILSRGALLSGAAILMSVATAPLLADDKGAPRTAQEASAKAAEVEGQMTPEEKTNLTLGYMAMPMLGSTPPEGARPGAGYVKGVPRLNVPPLWETDASLGVTWLDGARGTGGTQLPSGTAQGATWNPQLLEEGGRMIGSEAHAKGFNVLLAGGINLMREARNGRTFEYLGEDPLHSGIMGGAVVRGIQSNPVISTLKHFTINPQETGRQIMNAKISEAALRESDLLAFEIAIEQGDPGAIMCAYDAINGPLSCGSEFLLTKVLRDDWGYKGFVMSDWGAVDGLDFAMAGLDQQSGSELDPEPYLGKPLLEAARRDPKWAARLSEMARHVLWPIYRFGLDTDPPTVSKVDTEADARVARKVAEEGIVLLTNPDGVLPFGSDVKSVAVIGGHADAGTLVGGGSSRVMPDEGPSITVPHLRGDHAAFAAFIDAQYNRSSPLTAMREGQPEVSFTFRDGRYTSEAAALAARSDVAVVFVTQFQTEGYDVPDLSLPGNQDALIEAVAAANPHTIVVLETGGPVLMPWKDKVAGIVEAWYPGARGGEAISDILFGKVNPSGRLPITFPQSVAQLPRPKLDGQGTIEPSFLGTGKPGETFDVNYDIEGSDVGYRWFARKGEKPLFAFGHGLTYTSFDYGPLRVQGGTDGIVKASFTITNTGERAGAEVAQLYLTSVNGKPRQRLAGFAKRDLEPGQKVKVNLTVDPRLLANWEDGGWSLAGGEYGFALGKDAESLGQVVTIQLGARRW</sequence>
<feature type="domain" description="Fibronectin type III-like" evidence="7">
    <location>
        <begin position="660"/>
        <end position="725"/>
    </location>
</feature>
<proteinExistence type="inferred from homology"/>
<dbReference type="InterPro" id="IPR026891">
    <property type="entry name" value="Fn3-like"/>
</dbReference>
<feature type="chain" id="PRO_5002084654" evidence="6">
    <location>
        <begin position="26"/>
        <end position="741"/>
    </location>
</feature>
<dbReference type="RefSeq" id="WP_039287260.1">
    <property type="nucleotide sequence ID" value="NZ_JTDI01000006.1"/>
</dbReference>
<dbReference type="Proteomes" id="UP000031057">
    <property type="component" value="Unassembled WGS sequence"/>
</dbReference>
<dbReference type="InterPro" id="IPR017853">
    <property type="entry name" value="GH"/>
</dbReference>